<comment type="similarity">
    <text evidence="4">Belongs to the methyl-accepting chemotaxis (MCP) protein family.</text>
</comment>
<reference evidence="10" key="1">
    <citation type="journal article" date="2019" name="Int. J. Syst. Evol. Microbiol.">
        <title>The Global Catalogue of Microorganisms (GCM) 10K type strain sequencing project: providing services to taxonomists for standard genome sequencing and annotation.</title>
        <authorList>
            <consortium name="The Broad Institute Genomics Platform"/>
            <consortium name="The Broad Institute Genome Sequencing Center for Infectious Disease"/>
            <person name="Wu L."/>
            <person name="Ma J."/>
        </authorList>
    </citation>
    <scope>NUCLEOTIDE SEQUENCE [LARGE SCALE GENOMIC DNA]</scope>
    <source>
        <strain evidence="10">TBRC 4489</strain>
    </source>
</reference>
<feature type="domain" description="Methyl-accepting transducer" evidence="7">
    <location>
        <begin position="293"/>
        <end position="539"/>
    </location>
</feature>
<protein>
    <submittedName>
        <fullName evidence="9">Methyl-accepting chemotaxis protein</fullName>
    </submittedName>
</protein>
<keyword evidence="10" id="KW-1185">Reference proteome</keyword>
<evidence type="ECO:0000256" key="4">
    <source>
        <dbReference type="ARBA" id="ARBA00029447"/>
    </source>
</evidence>
<keyword evidence="6" id="KW-0472">Membrane</keyword>
<dbReference type="SMART" id="SM00304">
    <property type="entry name" value="HAMP"/>
    <property type="match status" value="2"/>
</dbReference>
<dbReference type="SUPFAM" id="SSF58104">
    <property type="entry name" value="Methyl-accepting chemotaxis protein (MCP) signaling domain"/>
    <property type="match status" value="1"/>
</dbReference>
<feature type="transmembrane region" description="Helical" evidence="6">
    <location>
        <begin position="33"/>
        <end position="52"/>
    </location>
</feature>
<dbReference type="Pfam" id="PF12729">
    <property type="entry name" value="4HB_MCP_1"/>
    <property type="match status" value="1"/>
</dbReference>
<proteinExistence type="inferred from homology"/>
<keyword evidence="3 5" id="KW-0807">Transducer</keyword>
<evidence type="ECO:0000256" key="3">
    <source>
        <dbReference type="ARBA" id="ARBA00023224"/>
    </source>
</evidence>
<name>A0ABV8HXM7_9ACTN</name>
<evidence type="ECO:0000256" key="6">
    <source>
        <dbReference type="SAM" id="Phobius"/>
    </source>
</evidence>
<evidence type="ECO:0000259" key="7">
    <source>
        <dbReference type="PROSITE" id="PS50111"/>
    </source>
</evidence>
<dbReference type="InterPro" id="IPR004090">
    <property type="entry name" value="Chemotax_Me-accpt_rcpt"/>
</dbReference>
<dbReference type="InterPro" id="IPR024478">
    <property type="entry name" value="HlyB_4HB_MCP"/>
</dbReference>
<dbReference type="PANTHER" id="PTHR32089">
    <property type="entry name" value="METHYL-ACCEPTING CHEMOTAXIS PROTEIN MCPB"/>
    <property type="match status" value="1"/>
</dbReference>
<evidence type="ECO:0000256" key="5">
    <source>
        <dbReference type="PROSITE-ProRule" id="PRU00284"/>
    </source>
</evidence>
<dbReference type="CDD" id="cd06225">
    <property type="entry name" value="HAMP"/>
    <property type="match status" value="1"/>
</dbReference>
<dbReference type="PROSITE" id="PS50885">
    <property type="entry name" value="HAMP"/>
    <property type="match status" value="1"/>
</dbReference>
<feature type="domain" description="HAMP" evidence="8">
    <location>
        <begin position="236"/>
        <end position="288"/>
    </location>
</feature>
<dbReference type="InterPro" id="IPR003660">
    <property type="entry name" value="HAMP_dom"/>
</dbReference>
<evidence type="ECO:0000256" key="2">
    <source>
        <dbReference type="ARBA" id="ARBA00022989"/>
    </source>
</evidence>
<dbReference type="PROSITE" id="PS50111">
    <property type="entry name" value="CHEMOTAXIS_TRANSDUC_2"/>
    <property type="match status" value="1"/>
</dbReference>
<dbReference type="PRINTS" id="PR00260">
    <property type="entry name" value="CHEMTRNSDUCR"/>
</dbReference>
<gene>
    <name evidence="9" type="ORF">ACFOWE_00145</name>
</gene>
<accession>A0ABV8HXM7</accession>
<evidence type="ECO:0000313" key="10">
    <source>
        <dbReference type="Proteomes" id="UP001595850"/>
    </source>
</evidence>
<dbReference type="Gene3D" id="1.10.287.950">
    <property type="entry name" value="Methyl-accepting chemotaxis protein"/>
    <property type="match status" value="1"/>
</dbReference>
<dbReference type="SMART" id="SM00283">
    <property type="entry name" value="MA"/>
    <property type="match status" value="1"/>
</dbReference>
<dbReference type="Proteomes" id="UP001595850">
    <property type="component" value="Unassembled WGS sequence"/>
</dbReference>
<evidence type="ECO:0000313" key="9">
    <source>
        <dbReference type="EMBL" id="MFC4056691.1"/>
    </source>
</evidence>
<dbReference type="Pfam" id="PF00015">
    <property type="entry name" value="MCPsignal"/>
    <property type="match status" value="1"/>
</dbReference>
<keyword evidence="2 6" id="KW-1133">Transmembrane helix</keyword>
<comment type="caution">
    <text evidence="9">The sequence shown here is derived from an EMBL/GenBank/DDBJ whole genome shotgun (WGS) entry which is preliminary data.</text>
</comment>
<dbReference type="EMBL" id="JBHSBM010000002">
    <property type="protein sequence ID" value="MFC4056691.1"/>
    <property type="molecule type" value="Genomic_DNA"/>
</dbReference>
<dbReference type="InterPro" id="IPR004089">
    <property type="entry name" value="MCPsignal_dom"/>
</dbReference>
<feature type="transmembrane region" description="Helical" evidence="6">
    <location>
        <begin position="216"/>
        <end position="239"/>
    </location>
</feature>
<keyword evidence="1 6" id="KW-0812">Transmembrane</keyword>
<dbReference type="PANTHER" id="PTHR32089:SF112">
    <property type="entry name" value="LYSOZYME-LIKE PROTEIN-RELATED"/>
    <property type="match status" value="1"/>
</dbReference>
<dbReference type="RefSeq" id="WP_377284648.1">
    <property type="nucleotide sequence ID" value="NZ_JBHSBM010000002.1"/>
</dbReference>
<organism evidence="9 10">
    <name type="scientific">Planomonospora corallina</name>
    <dbReference type="NCBI Taxonomy" id="1806052"/>
    <lineage>
        <taxon>Bacteria</taxon>
        <taxon>Bacillati</taxon>
        <taxon>Actinomycetota</taxon>
        <taxon>Actinomycetes</taxon>
        <taxon>Streptosporangiales</taxon>
        <taxon>Streptosporangiaceae</taxon>
        <taxon>Planomonospora</taxon>
    </lineage>
</organism>
<dbReference type="Pfam" id="PF00672">
    <property type="entry name" value="HAMP"/>
    <property type="match status" value="1"/>
</dbReference>
<evidence type="ECO:0000259" key="8">
    <source>
        <dbReference type="PROSITE" id="PS50885"/>
    </source>
</evidence>
<sequence length="551" mass="56961">MTASPADIARPVVTVRRNRLLGWFADRRINTKIIAAVGIVAVLSAVSGTVAVSEMSGLNGDLQAMKQSNTSLRHLGDMRGRMGDMFEANVAYESIPDPAGRAEAAQEMRDYTKATTAAFDTYKAGALHTQEWQEKTASFEEVWRKYQAVRDALVFEDPLPAGMAVSTSPGELVKQLNEALIGLNASIEDLAAHEAERAEAMAAEATDGYESSRFTVIALFLVALVLGLGLAVAVARMIVRPLAAVSRALGAAANGDLTGRVEVTSRDEAGQMAAAVNQANGALRQTMESLATSADTLAASSGELAVVSDRIAASADEASAQAGNAAAAANQVSHNVQTVAAGSEEMGASIAEIARNAGEGARVASQAVAVAEATNETVAKLGASSAEIGDVVRTITSIAEQTNLLALNATIEAARAGDAGKGFAVVAGEVKDLAQETAKATEDISKRVQAIQADTESAVAAIAEISDIIGKINDYQLTITSAVEEQTATTGEMTRSVAEAAQGSTDIAAGIAVLADATRVTAEGVTESRQAAANLAELSDRLHQLVEGFRY</sequence>
<evidence type="ECO:0000256" key="1">
    <source>
        <dbReference type="ARBA" id="ARBA00022692"/>
    </source>
</evidence>